<feature type="binding site" evidence="4">
    <location>
        <position position="109"/>
    </location>
    <ligand>
        <name>a divalent metal cation</name>
        <dbReference type="ChEBI" id="CHEBI:60240"/>
        <label>1</label>
    </ligand>
</feature>
<feature type="binding site" evidence="4">
    <location>
        <position position="21"/>
    </location>
    <ligand>
        <name>a divalent metal cation</name>
        <dbReference type="ChEBI" id="CHEBI:60240"/>
        <label>1</label>
    </ligand>
</feature>
<dbReference type="GO" id="GO:0016788">
    <property type="term" value="F:hydrolase activity, acting on ester bonds"/>
    <property type="evidence" value="ECO:0007669"/>
    <property type="project" value="InterPro"/>
</dbReference>
<dbReference type="PANTHER" id="PTHR46124:SF2">
    <property type="entry name" value="D-AMINOACYL-TRNA DEACYLASE"/>
    <property type="match status" value="1"/>
</dbReference>
<feature type="binding site" evidence="4">
    <location>
        <position position="145"/>
    </location>
    <ligand>
        <name>a divalent metal cation</name>
        <dbReference type="ChEBI" id="CHEBI:60240"/>
        <label>2</label>
    </ligand>
</feature>
<dbReference type="PROSITE" id="PS01090">
    <property type="entry name" value="TATD_2"/>
    <property type="match status" value="1"/>
</dbReference>
<dbReference type="PANTHER" id="PTHR46124">
    <property type="entry name" value="D-AMINOACYL-TRNA DEACYLASE"/>
    <property type="match status" value="1"/>
</dbReference>
<dbReference type="EMBL" id="FRFE01000022">
    <property type="protein sequence ID" value="SHO51008.1"/>
    <property type="molecule type" value="Genomic_DNA"/>
</dbReference>
<organism evidence="5 6">
    <name type="scientific">Desulfopila aestuarii DSM 18488</name>
    <dbReference type="NCBI Taxonomy" id="1121416"/>
    <lineage>
        <taxon>Bacteria</taxon>
        <taxon>Pseudomonadati</taxon>
        <taxon>Thermodesulfobacteriota</taxon>
        <taxon>Desulfobulbia</taxon>
        <taxon>Desulfobulbales</taxon>
        <taxon>Desulfocapsaceae</taxon>
        <taxon>Desulfopila</taxon>
    </lineage>
</organism>
<dbReference type="GO" id="GO:0046872">
    <property type="term" value="F:metal ion binding"/>
    <property type="evidence" value="ECO:0007669"/>
    <property type="project" value="UniProtKB-KW"/>
</dbReference>
<dbReference type="PROSITE" id="PS01137">
    <property type="entry name" value="TATD_1"/>
    <property type="match status" value="1"/>
</dbReference>
<keyword evidence="2 4" id="KW-0479">Metal-binding</keyword>
<dbReference type="STRING" id="1121416.SAMN02745220_03755"/>
<sequence length="280" mass="30875">MTKRINKFPTLSTDISLVDTHCHLDMKTYSDDLEAVLDRAVEHGVRHTITIGIDLESSIRAIGLARKYDCLSATVGVHPHDVDEAGPDTYTALAELVDANRDLVVGYGEIGLDYFKEYSAAENQRIHFANQLSLARELRLPVVIHDREAHEDTLRIIKASGAAEFGGVMHCFSGDLQFAEQVLDLGFYISFPGVVTFKNALDLQEVAKAIPIESMLIETDGPYLAPHPMRGKRNEPVNVLYSAAHIAGLREISLDEVARQTTANATRLFRLPTIHPGEGS</sequence>
<dbReference type="NCBIfam" id="TIGR00010">
    <property type="entry name" value="YchF/TatD family DNA exonuclease"/>
    <property type="match status" value="1"/>
</dbReference>
<dbReference type="InterPro" id="IPR001130">
    <property type="entry name" value="TatD-like"/>
</dbReference>
<dbReference type="InterPro" id="IPR015991">
    <property type="entry name" value="TatD/YcfH-like"/>
</dbReference>
<dbReference type="SUPFAM" id="SSF51556">
    <property type="entry name" value="Metallo-dependent hydrolases"/>
    <property type="match status" value="1"/>
</dbReference>
<comment type="similarity">
    <text evidence="1">Belongs to the metallo-dependent hydrolases superfamily. TatD-type hydrolase family.</text>
</comment>
<dbReference type="GO" id="GO:0004536">
    <property type="term" value="F:DNA nuclease activity"/>
    <property type="evidence" value="ECO:0007669"/>
    <property type="project" value="InterPro"/>
</dbReference>
<evidence type="ECO:0000313" key="6">
    <source>
        <dbReference type="Proteomes" id="UP000184603"/>
    </source>
</evidence>
<protein>
    <submittedName>
        <fullName evidence="5">TatD DNase family protein</fullName>
    </submittedName>
</protein>
<gene>
    <name evidence="5" type="ORF">SAMN02745220_03755</name>
</gene>
<evidence type="ECO:0000256" key="1">
    <source>
        <dbReference type="ARBA" id="ARBA00009275"/>
    </source>
</evidence>
<evidence type="ECO:0000256" key="3">
    <source>
        <dbReference type="ARBA" id="ARBA00022801"/>
    </source>
</evidence>
<dbReference type="FunFam" id="3.20.20.140:FF:000005">
    <property type="entry name" value="TatD family hydrolase"/>
    <property type="match status" value="1"/>
</dbReference>
<reference evidence="5 6" key="1">
    <citation type="submission" date="2016-12" db="EMBL/GenBank/DDBJ databases">
        <authorList>
            <person name="Song W.-J."/>
            <person name="Kurnit D.M."/>
        </authorList>
    </citation>
    <scope>NUCLEOTIDE SEQUENCE [LARGE SCALE GENOMIC DNA]</scope>
    <source>
        <strain evidence="5 6">DSM 18488</strain>
    </source>
</reference>
<dbReference type="Proteomes" id="UP000184603">
    <property type="component" value="Unassembled WGS sequence"/>
</dbReference>
<evidence type="ECO:0000256" key="4">
    <source>
        <dbReference type="PIRSR" id="PIRSR005902-1"/>
    </source>
</evidence>
<keyword evidence="6" id="KW-1185">Reference proteome</keyword>
<feature type="binding site" evidence="4">
    <location>
        <position position="170"/>
    </location>
    <ligand>
        <name>a divalent metal cation</name>
        <dbReference type="ChEBI" id="CHEBI:60240"/>
        <label>2</label>
    </ligand>
</feature>
<dbReference type="Pfam" id="PF01026">
    <property type="entry name" value="TatD_DNase"/>
    <property type="match status" value="1"/>
</dbReference>
<keyword evidence="3" id="KW-0378">Hydrolase</keyword>
<feature type="binding site" evidence="4">
    <location>
        <position position="23"/>
    </location>
    <ligand>
        <name>a divalent metal cation</name>
        <dbReference type="ChEBI" id="CHEBI:60240"/>
        <label>1</label>
    </ligand>
</feature>
<dbReference type="InterPro" id="IPR032466">
    <property type="entry name" value="Metal_Hydrolase"/>
</dbReference>
<dbReference type="PIRSF" id="PIRSF005902">
    <property type="entry name" value="DNase_TatD"/>
    <property type="match status" value="1"/>
</dbReference>
<evidence type="ECO:0000313" key="5">
    <source>
        <dbReference type="EMBL" id="SHO51008.1"/>
    </source>
</evidence>
<dbReference type="InterPro" id="IPR018228">
    <property type="entry name" value="DNase_TatD-rel_CS"/>
</dbReference>
<dbReference type="CDD" id="cd01310">
    <property type="entry name" value="TatD_DNAse"/>
    <property type="match status" value="1"/>
</dbReference>
<evidence type="ECO:0000256" key="2">
    <source>
        <dbReference type="ARBA" id="ARBA00022723"/>
    </source>
</evidence>
<name>A0A1M7YES8_9BACT</name>
<dbReference type="Gene3D" id="3.20.20.140">
    <property type="entry name" value="Metal-dependent hydrolases"/>
    <property type="match status" value="1"/>
</dbReference>
<feature type="binding site" evidence="4">
    <location>
        <position position="220"/>
    </location>
    <ligand>
        <name>a divalent metal cation</name>
        <dbReference type="ChEBI" id="CHEBI:60240"/>
        <label>1</label>
    </ligand>
</feature>
<dbReference type="AlphaFoldDB" id="A0A1M7YES8"/>
<proteinExistence type="inferred from homology"/>
<dbReference type="RefSeq" id="WP_234981217.1">
    <property type="nucleotide sequence ID" value="NZ_FRFE01000022.1"/>
</dbReference>
<accession>A0A1M7YES8</accession>
<dbReference type="GO" id="GO:0005829">
    <property type="term" value="C:cytosol"/>
    <property type="evidence" value="ECO:0007669"/>
    <property type="project" value="TreeGrafter"/>
</dbReference>